<protein>
    <submittedName>
        <fullName evidence="1">Uncharacterized protein</fullName>
    </submittedName>
</protein>
<accession>A0A4R0N4Y5</accession>
<gene>
    <name evidence="1" type="ORF">EZ444_15905</name>
</gene>
<organism evidence="1 2">
    <name type="scientific">Pedobacter hiemivivus</name>
    <dbReference type="NCBI Taxonomy" id="2530454"/>
    <lineage>
        <taxon>Bacteria</taxon>
        <taxon>Pseudomonadati</taxon>
        <taxon>Bacteroidota</taxon>
        <taxon>Sphingobacteriia</taxon>
        <taxon>Sphingobacteriales</taxon>
        <taxon>Sphingobacteriaceae</taxon>
        <taxon>Pedobacter</taxon>
    </lineage>
</organism>
<dbReference type="AlphaFoldDB" id="A0A4R0N4Y5"/>
<proteinExistence type="predicted"/>
<dbReference type="Proteomes" id="UP000291117">
    <property type="component" value="Unassembled WGS sequence"/>
</dbReference>
<dbReference type="EMBL" id="SJSM01000010">
    <property type="protein sequence ID" value="TCC94991.1"/>
    <property type="molecule type" value="Genomic_DNA"/>
</dbReference>
<keyword evidence="2" id="KW-1185">Reference proteome</keyword>
<dbReference type="OrthoDB" id="1265092at2"/>
<comment type="caution">
    <text evidence="1">The sequence shown here is derived from an EMBL/GenBank/DDBJ whole genome shotgun (WGS) entry which is preliminary data.</text>
</comment>
<dbReference type="RefSeq" id="WP_131610139.1">
    <property type="nucleotide sequence ID" value="NZ_SJSM01000010.1"/>
</dbReference>
<sequence>MKAFLIFILAAAGYLQGYAQKTIRDKHITNQQERMVFKQWSKSKFTPTSGFLGLNPEYWLTWAWHPDYPKKDLRPLSPSGPQSQRLLLVAAMSNTENAYKQQADTLRNTALSEAVSYSGDLSITDPLWLLYYRHEFDPLLELDDAMIMIGIEQKVKDYLIQTGIKSWYLEEGHALAQRLEATRTTTLDRGSRILAYHRMLEEYRKLNSTWENKKQRAKLYLSLKETQEKIKTRDEVLAPKAGRSDRQIAEDVLSKTKL</sequence>
<evidence type="ECO:0000313" key="1">
    <source>
        <dbReference type="EMBL" id="TCC94991.1"/>
    </source>
</evidence>
<reference evidence="1 2" key="1">
    <citation type="submission" date="2019-02" db="EMBL/GenBank/DDBJ databases">
        <title>Pedobacter sp. RP-3-8 sp. nov., isolated from Arctic soil.</title>
        <authorList>
            <person name="Dahal R.H."/>
        </authorList>
    </citation>
    <scope>NUCLEOTIDE SEQUENCE [LARGE SCALE GENOMIC DNA]</scope>
    <source>
        <strain evidence="1 2">RP-3-8</strain>
    </source>
</reference>
<evidence type="ECO:0000313" key="2">
    <source>
        <dbReference type="Proteomes" id="UP000291117"/>
    </source>
</evidence>
<name>A0A4R0N4Y5_9SPHI</name>